<evidence type="ECO:0000256" key="1">
    <source>
        <dbReference type="ARBA" id="ARBA00007120"/>
    </source>
</evidence>
<gene>
    <name evidence="2" type="ORF">Asi02nite_74340</name>
</gene>
<sequence>MNTPYDMIAKVPSFTVSSTDVSAGEEMPSAHASGIFGSGGNDVSPQLSWSGFPAQAKSFVVTVYDPTAPTGSGFWHWVVADLPTSVTSFATGAGAEGADLPGSAWQLANDARMRRYVGAAPPPGSGRHNYFIGVHALDVETLDIDREATPAFLGFNMAGHTLARGVITPWFGA</sequence>
<name>A0ABQ4D324_9ACTN</name>
<dbReference type="EMBL" id="BONE01000109">
    <property type="protein sequence ID" value="GIF77916.1"/>
    <property type="molecule type" value="Genomic_DNA"/>
</dbReference>
<accession>A0ABQ4D324</accession>
<comment type="similarity">
    <text evidence="1">Belongs to the UPF0098 family.</text>
</comment>
<dbReference type="RefSeq" id="WP_203718764.1">
    <property type="nucleotide sequence ID" value="NZ_BONE01000109.1"/>
</dbReference>
<dbReference type="Proteomes" id="UP000604117">
    <property type="component" value="Unassembled WGS sequence"/>
</dbReference>
<evidence type="ECO:0000313" key="3">
    <source>
        <dbReference type="Proteomes" id="UP000604117"/>
    </source>
</evidence>
<dbReference type="InterPro" id="IPR036610">
    <property type="entry name" value="PEBP-like_sf"/>
</dbReference>
<dbReference type="CDD" id="cd00865">
    <property type="entry name" value="PEBP_bact_arch"/>
    <property type="match status" value="1"/>
</dbReference>
<dbReference type="InterPro" id="IPR008914">
    <property type="entry name" value="PEBP"/>
</dbReference>
<proteinExistence type="inferred from homology"/>
<dbReference type="Pfam" id="PF01161">
    <property type="entry name" value="PBP"/>
    <property type="match status" value="1"/>
</dbReference>
<keyword evidence="3" id="KW-1185">Reference proteome</keyword>
<dbReference type="PANTHER" id="PTHR30289">
    <property type="entry name" value="UNCHARACTERIZED PROTEIN YBCL-RELATED"/>
    <property type="match status" value="1"/>
</dbReference>
<dbReference type="SUPFAM" id="SSF49777">
    <property type="entry name" value="PEBP-like"/>
    <property type="match status" value="1"/>
</dbReference>
<evidence type="ECO:0008006" key="4">
    <source>
        <dbReference type="Google" id="ProtNLM"/>
    </source>
</evidence>
<protein>
    <recommendedName>
        <fullName evidence="4">YbhB/YbcL family Raf kinase inhibitor-like protein</fullName>
    </recommendedName>
</protein>
<evidence type="ECO:0000313" key="2">
    <source>
        <dbReference type="EMBL" id="GIF77916.1"/>
    </source>
</evidence>
<dbReference type="NCBIfam" id="TIGR00481">
    <property type="entry name" value="YbhB/YbcL family Raf kinase inhibitor-like protein"/>
    <property type="match status" value="1"/>
</dbReference>
<organism evidence="2 3">
    <name type="scientific">Asanoa siamensis</name>
    <dbReference type="NCBI Taxonomy" id="926357"/>
    <lineage>
        <taxon>Bacteria</taxon>
        <taxon>Bacillati</taxon>
        <taxon>Actinomycetota</taxon>
        <taxon>Actinomycetes</taxon>
        <taxon>Micromonosporales</taxon>
        <taxon>Micromonosporaceae</taxon>
        <taxon>Asanoa</taxon>
    </lineage>
</organism>
<comment type="caution">
    <text evidence="2">The sequence shown here is derived from an EMBL/GenBank/DDBJ whole genome shotgun (WGS) entry which is preliminary data.</text>
</comment>
<dbReference type="InterPro" id="IPR005247">
    <property type="entry name" value="YbhB_YbcL/LppC-like"/>
</dbReference>
<dbReference type="PANTHER" id="PTHR30289:SF1">
    <property type="entry name" value="PEBP (PHOSPHATIDYLETHANOLAMINE-BINDING PROTEIN) FAMILY PROTEIN"/>
    <property type="match status" value="1"/>
</dbReference>
<dbReference type="Gene3D" id="3.90.280.10">
    <property type="entry name" value="PEBP-like"/>
    <property type="match status" value="1"/>
</dbReference>
<reference evidence="2 3" key="1">
    <citation type="submission" date="2021-01" db="EMBL/GenBank/DDBJ databases">
        <title>Whole genome shotgun sequence of Asanoa siamensis NBRC 107932.</title>
        <authorList>
            <person name="Komaki H."/>
            <person name="Tamura T."/>
        </authorList>
    </citation>
    <scope>NUCLEOTIDE SEQUENCE [LARGE SCALE GENOMIC DNA]</scope>
    <source>
        <strain evidence="2 3">NBRC 107932</strain>
    </source>
</reference>